<dbReference type="SUPFAM" id="SSF103025">
    <property type="entry name" value="Folate-binding domain"/>
    <property type="match status" value="1"/>
</dbReference>
<dbReference type="PANTHER" id="PTHR43757">
    <property type="entry name" value="AMINOMETHYLTRANSFERASE"/>
    <property type="match status" value="1"/>
</dbReference>
<dbReference type="InterPro" id="IPR027266">
    <property type="entry name" value="TrmE/GcvT-like"/>
</dbReference>
<dbReference type="NCBIfam" id="TIGR00528">
    <property type="entry name" value="gcvT"/>
    <property type="match status" value="1"/>
</dbReference>
<evidence type="ECO:0000256" key="9">
    <source>
        <dbReference type="SAM" id="MobiDB-lite"/>
    </source>
</evidence>
<organism evidence="12 13">
    <name type="scientific">Agromyces terreus</name>
    <dbReference type="NCBI Taxonomy" id="424795"/>
    <lineage>
        <taxon>Bacteria</taxon>
        <taxon>Bacillati</taxon>
        <taxon>Actinomycetota</taxon>
        <taxon>Actinomycetes</taxon>
        <taxon>Micrococcales</taxon>
        <taxon>Microbacteriaceae</taxon>
        <taxon>Agromyces</taxon>
    </lineage>
</organism>
<dbReference type="EMBL" id="JAMZDY010000001">
    <property type="protein sequence ID" value="MCP2372413.1"/>
    <property type="molecule type" value="Genomic_DNA"/>
</dbReference>
<evidence type="ECO:0000259" key="11">
    <source>
        <dbReference type="Pfam" id="PF08669"/>
    </source>
</evidence>
<feature type="binding site" evidence="8">
    <location>
        <position position="230"/>
    </location>
    <ligand>
        <name>substrate</name>
    </ligand>
</feature>
<evidence type="ECO:0000256" key="1">
    <source>
        <dbReference type="ARBA" id="ARBA00008609"/>
    </source>
</evidence>
<dbReference type="PIRSF" id="PIRSF006487">
    <property type="entry name" value="GcvT"/>
    <property type="match status" value="1"/>
</dbReference>
<dbReference type="NCBIfam" id="NF001567">
    <property type="entry name" value="PRK00389.1"/>
    <property type="match status" value="1"/>
</dbReference>
<evidence type="ECO:0000313" key="13">
    <source>
        <dbReference type="Proteomes" id="UP001139722"/>
    </source>
</evidence>
<comment type="function">
    <text evidence="7">The glycine cleavage system catalyzes the degradation of glycine.</text>
</comment>
<dbReference type="Gene3D" id="3.30.1360.120">
    <property type="entry name" value="Probable tRNA modification gtpase trme, domain 1"/>
    <property type="match status" value="1"/>
</dbReference>
<gene>
    <name evidence="7" type="primary">gcvT</name>
    <name evidence="12" type="ORF">BJ978_003089</name>
</gene>
<dbReference type="Proteomes" id="UP001139722">
    <property type="component" value="Unassembled WGS sequence"/>
</dbReference>
<dbReference type="InterPro" id="IPR013977">
    <property type="entry name" value="GcvT_C"/>
</dbReference>
<proteinExistence type="inferred from homology"/>
<feature type="compositionally biased region" description="Polar residues" evidence="9">
    <location>
        <begin position="1"/>
        <end position="10"/>
    </location>
</feature>
<dbReference type="InterPro" id="IPR006223">
    <property type="entry name" value="GcvT"/>
</dbReference>
<evidence type="ECO:0000256" key="3">
    <source>
        <dbReference type="ARBA" id="ARBA00022576"/>
    </source>
</evidence>
<evidence type="ECO:0000256" key="5">
    <source>
        <dbReference type="ARBA" id="ARBA00031395"/>
    </source>
</evidence>
<evidence type="ECO:0000256" key="8">
    <source>
        <dbReference type="PIRSR" id="PIRSR006487-1"/>
    </source>
</evidence>
<dbReference type="GO" id="GO:0008483">
    <property type="term" value="F:transaminase activity"/>
    <property type="evidence" value="ECO:0007669"/>
    <property type="project" value="UniProtKB-KW"/>
</dbReference>
<dbReference type="InterPro" id="IPR022903">
    <property type="entry name" value="GcvT_bac"/>
</dbReference>
<feature type="domain" description="Aminomethyltransferase C-terminal" evidence="11">
    <location>
        <begin position="315"/>
        <end position="396"/>
    </location>
</feature>
<comment type="subunit">
    <text evidence="7">The glycine cleavage system is composed of four proteins: P, T, L and H.</text>
</comment>
<dbReference type="GO" id="GO:0004047">
    <property type="term" value="F:aminomethyltransferase activity"/>
    <property type="evidence" value="ECO:0007669"/>
    <property type="project" value="UniProtKB-UniRule"/>
</dbReference>
<evidence type="ECO:0000313" key="12">
    <source>
        <dbReference type="EMBL" id="MCP2372413.1"/>
    </source>
</evidence>
<comment type="caution">
    <text evidence="12">The sequence shown here is derived from an EMBL/GenBank/DDBJ whole genome shotgun (WGS) entry which is preliminary data.</text>
</comment>
<dbReference type="InterPro" id="IPR029043">
    <property type="entry name" value="GcvT/YgfZ_C"/>
</dbReference>
<dbReference type="AlphaFoldDB" id="A0A9X2KCG6"/>
<evidence type="ECO:0000259" key="10">
    <source>
        <dbReference type="Pfam" id="PF01571"/>
    </source>
</evidence>
<dbReference type="GO" id="GO:0019464">
    <property type="term" value="P:glycine decarboxylation via glycine cleavage system"/>
    <property type="evidence" value="ECO:0007669"/>
    <property type="project" value="UniProtKB-UniRule"/>
</dbReference>
<keyword evidence="4 7" id="KW-0808">Transferase</keyword>
<keyword evidence="3 7" id="KW-0032">Aminotransferase</keyword>
<dbReference type="Gene3D" id="4.10.1250.10">
    <property type="entry name" value="Aminomethyltransferase fragment"/>
    <property type="match status" value="1"/>
</dbReference>
<name>A0A9X2KCG6_9MICO</name>
<reference evidence="12" key="1">
    <citation type="submission" date="2022-06" db="EMBL/GenBank/DDBJ databases">
        <title>Sequencing the genomes of 1000 actinobacteria strains.</title>
        <authorList>
            <person name="Klenk H.-P."/>
        </authorList>
    </citation>
    <scope>NUCLEOTIDE SEQUENCE</scope>
    <source>
        <strain evidence="12">DSM 22016</strain>
    </source>
</reference>
<protein>
    <recommendedName>
        <fullName evidence="2 7">Aminomethyltransferase</fullName>
        <ecNumber evidence="2 7">2.1.2.10</ecNumber>
    </recommendedName>
    <alternativeName>
        <fullName evidence="5 7">Glycine cleavage system T protein</fullName>
    </alternativeName>
</protein>
<dbReference type="SUPFAM" id="SSF101790">
    <property type="entry name" value="Aminomethyltransferase beta-barrel domain"/>
    <property type="match status" value="1"/>
</dbReference>
<dbReference type="Gene3D" id="3.30.70.1400">
    <property type="entry name" value="Aminomethyltransferase beta-barrel domains"/>
    <property type="match status" value="1"/>
</dbReference>
<evidence type="ECO:0000256" key="7">
    <source>
        <dbReference type="HAMAP-Rule" id="MF_00259"/>
    </source>
</evidence>
<dbReference type="Gene3D" id="2.40.30.110">
    <property type="entry name" value="Aminomethyltransferase beta-barrel domains"/>
    <property type="match status" value="1"/>
</dbReference>
<dbReference type="HAMAP" id="MF_00259">
    <property type="entry name" value="GcvT"/>
    <property type="match status" value="1"/>
</dbReference>
<feature type="region of interest" description="Disordered" evidence="9">
    <location>
        <begin position="1"/>
        <end position="26"/>
    </location>
</feature>
<comment type="similarity">
    <text evidence="1 7">Belongs to the GcvT family.</text>
</comment>
<keyword evidence="13" id="KW-1185">Reference proteome</keyword>
<sequence length="399" mass="41639">MTHDPGTTSPAAVPDEGDAARERRSPLDAVHRAAGASFTDFAGWQMPVRYSSDLAEHHAVRTTSGLFDLSHMGEIVLIGADSAAALDFALAGKLSAIEIGQAKYSLLLAEDGGIIDDLVVYRTGEDRFMVVANASNAAVVAEELRTRAAGFDTIVEDESEDIALIALQGPDARAVLLETPGFGVEGPGNDEEDFDARIAALKYYRAFPATFEGRPVLVARTGYTGEDGFELYVAPERAPGLWAALVETGGPRVTLCGLASRDTLRLEAGMPLYGHELGRDILPVQAGLGRVVAHGKEGDFIGRDATAAGPAEGARVLVGLTAEGRRAPRAGYEVYDGDGADAAPVGVITSGALSPTLGHPVAMAFVAPAAVEAGGLHVDVRGTRIPASVVPLPFYKRPS</sequence>
<accession>A0A9X2KCG6</accession>
<dbReference type="Pfam" id="PF01571">
    <property type="entry name" value="GCV_T"/>
    <property type="match status" value="1"/>
</dbReference>
<dbReference type="GO" id="GO:0005960">
    <property type="term" value="C:glycine cleavage complex"/>
    <property type="evidence" value="ECO:0007669"/>
    <property type="project" value="InterPro"/>
</dbReference>
<feature type="domain" description="GCVT N-terminal" evidence="10">
    <location>
        <begin position="29"/>
        <end position="294"/>
    </location>
</feature>
<evidence type="ECO:0000256" key="2">
    <source>
        <dbReference type="ARBA" id="ARBA00012616"/>
    </source>
</evidence>
<evidence type="ECO:0000256" key="4">
    <source>
        <dbReference type="ARBA" id="ARBA00022679"/>
    </source>
</evidence>
<dbReference type="RefSeq" id="WP_372493411.1">
    <property type="nucleotide sequence ID" value="NZ_BAAANU010000001.1"/>
</dbReference>
<dbReference type="PANTHER" id="PTHR43757:SF2">
    <property type="entry name" value="AMINOMETHYLTRANSFERASE, MITOCHONDRIAL"/>
    <property type="match status" value="1"/>
</dbReference>
<comment type="catalytic activity">
    <reaction evidence="6 7">
        <text>N(6)-[(R)-S(8)-aminomethyldihydrolipoyl]-L-lysyl-[protein] + (6S)-5,6,7,8-tetrahydrofolate = N(6)-[(R)-dihydrolipoyl]-L-lysyl-[protein] + (6R)-5,10-methylene-5,6,7,8-tetrahydrofolate + NH4(+)</text>
        <dbReference type="Rhea" id="RHEA:16945"/>
        <dbReference type="Rhea" id="RHEA-COMP:10475"/>
        <dbReference type="Rhea" id="RHEA-COMP:10492"/>
        <dbReference type="ChEBI" id="CHEBI:15636"/>
        <dbReference type="ChEBI" id="CHEBI:28938"/>
        <dbReference type="ChEBI" id="CHEBI:57453"/>
        <dbReference type="ChEBI" id="CHEBI:83100"/>
        <dbReference type="ChEBI" id="CHEBI:83143"/>
        <dbReference type="EC" id="2.1.2.10"/>
    </reaction>
</comment>
<dbReference type="GO" id="GO:0005829">
    <property type="term" value="C:cytosol"/>
    <property type="evidence" value="ECO:0007669"/>
    <property type="project" value="TreeGrafter"/>
</dbReference>
<evidence type="ECO:0000256" key="6">
    <source>
        <dbReference type="ARBA" id="ARBA00047665"/>
    </source>
</evidence>
<dbReference type="EC" id="2.1.2.10" evidence="2 7"/>
<dbReference type="InterPro" id="IPR006222">
    <property type="entry name" value="GCVT_N"/>
</dbReference>
<dbReference type="Pfam" id="PF08669">
    <property type="entry name" value="GCV_T_C"/>
    <property type="match status" value="1"/>
</dbReference>
<dbReference type="InterPro" id="IPR028896">
    <property type="entry name" value="GcvT/YgfZ/DmdA"/>
</dbReference>